<dbReference type="SUPFAM" id="SSF48452">
    <property type="entry name" value="TPR-like"/>
    <property type="match status" value="1"/>
</dbReference>
<evidence type="ECO:0000256" key="1">
    <source>
        <dbReference type="SAM" id="Coils"/>
    </source>
</evidence>
<dbReference type="InterPro" id="IPR019734">
    <property type="entry name" value="TPR_rpt"/>
</dbReference>
<dbReference type="InterPro" id="IPR011990">
    <property type="entry name" value="TPR-like_helical_dom_sf"/>
</dbReference>
<evidence type="ECO:0000313" key="4">
    <source>
        <dbReference type="EMBL" id="OEG72680.1"/>
    </source>
</evidence>
<keyword evidence="1" id="KW-0175">Coiled coil</keyword>
<evidence type="ECO:0000313" key="5">
    <source>
        <dbReference type="Proteomes" id="UP000095230"/>
    </source>
</evidence>
<proteinExistence type="predicted"/>
<evidence type="ECO:0000256" key="2">
    <source>
        <dbReference type="SAM" id="Phobius"/>
    </source>
</evidence>
<evidence type="ECO:0000256" key="3">
    <source>
        <dbReference type="SAM" id="SignalP"/>
    </source>
</evidence>
<protein>
    <submittedName>
        <fullName evidence="4">Uncharacterized protein</fullName>
    </submittedName>
</protein>
<dbReference type="STRING" id="23.BEL05_10395"/>
<keyword evidence="2" id="KW-1133">Transmembrane helix</keyword>
<dbReference type="Gene3D" id="1.25.40.10">
    <property type="entry name" value="Tetratricopeptide repeat domain"/>
    <property type="match status" value="1"/>
</dbReference>
<dbReference type="AlphaFoldDB" id="A0A1E5IQA8"/>
<keyword evidence="3" id="KW-0732">Signal</keyword>
<feature type="coiled-coil region" evidence="1">
    <location>
        <begin position="127"/>
        <end position="154"/>
    </location>
</feature>
<keyword evidence="2" id="KW-0812">Transmembrane</keyword>
<dbReference type="EMBL" id="MCBT01000046">
    <property type="protein sequence ID" value="OEG72680.1"/>
    <property type="molecule type" value="Genomic_DNA"/>
</dbReference>
<sequence length="294" mass="33404">MPRFILPLLALLLVTFAPQLVAAVDTQPTATTDVVAHSDLDLLDRPLIERYILDELKALRMEQQDLERRMTVDITDRELAVADKSLNYANVTVTYFFYIIAGVASLIAFIGWQSLREIKTNTAKLAAEQLQKITEQYENKFKDLERDLKRKSHIITKNNREIEIINEIHTLWLHAQSAQTPEQKISVYNEILSIRPGDLEAVTYKADAAMEMREFNWALSLCNRVLEVDGANAHALYQRACAFACLRQEDRALSDLEQAIENSASFKEVAANEADFANLRDNPKFDVLISSSES</sequence>
<comment type="caution">
    <text evidence="4">The sequence shown here is derived from an EMBL/GenBank/DDBJ whole genome shotgun (WGS) entry which is preliminary data.</text>
</comment>
<feature type="chain" id="PRO_5009179096" evidence="3">
    <location>
        <begin position="23"/>
        <end position="294"/>
    </location>
</feature>
<gene>
    <name evidence="4" type="ORF">BEL05_10395</name>
</gene>
<accession>A0A1E5IQA8</accession>
<keyword evidence="2" id="KW-0472">Membrane</keyword>
<reference evidence="4 5" key="1">
    <citation type="submission" date="2016-07" db="EMBL/GenBank/DDBJ databases">
        <title>Whole-genome of two Shewanella species isolated from a digestive organ of sea cucumber Apostichopus japonicus Selenka 1867.</title>
        <authorList>
            <person name="Hong H.-H."/>
            <person name="Choi H."/>
            <person name="Cheon S."/>
            <person name="Oh J.-S."/>
            <person name="Lee H.-G."/>
            <person name="Park C."/>
        </authorList>
    </citation>
    <scope>NUCLEOTIDE SEQUENCE [LARGE SCALE GENOMIC DNA]</scope>
    <source>
        <strain evidence="4 5">CSB03KR</strain>
    </source>
</reference>
<dbReference type="NCBIfam" id="NF047558">
    <property type="entry name" value="TPR_END_plus"/>
    <property type="match status" value="1"/>
</dbReference>
<feature type="signal peptide" evidence="3">
    <location>
        <begin position="1"/>
        <end position="22"/>
    </location>
</feature>
<name>A0A1E5IQA8_SHECO</name>
<dbReference type="Proteomes" id="UP000095230">
    <property type="component" value="Unassembled WGS sequence"/>
</dbReference>
<dbReference type="SMART" id="SM00028">
    <property type="entry name" value="TPR"/>
    <property type="match status" value="2"/>
</dbReference>
<organism evidence="4 5">
    <name type="scientific">Shewanella colwelliana</name>
    <name type="common">Alteromonas colwelliana</name>
    <dbReference type="NCBI Taxonomy" id="23"/>
    <lineage>
        <taxon>Bacteria</taxon>
        <taxon>Pseudomonadati</taxon>
        <taxon>Pseudomonadota</taxon>
        <taxon>Gammaproteobacteria</taxon>
        <taxon>Alteromonadales</taxon>
        <taxon>Shewanellaceae</taxon>
        <taxon>Shewanella</taxon>
    </lineage>
</organism>
<feature type="transmembrane region" description="Helical" evidence="2">
    <location>
        <begin position="95"/>
        <end position="115"/>
    </location>
</feature>
<dbReference type="RefSeq" id="WP_069671812.1">
    <property type="nucleotide sequence ID" value="NZ_MCBT01000046.1"/>
</dbReference>